<organism evidence="8 9">
    <name type="scientific">Desulfosalsimonas propionicica</name>
    <dbReference type="NCBI Taxonomy" id="332175"/>
    <lineage>
        <taxon>Bacteria</taxon>
        <taxon>Pseudomonadati</taxon>
        <taxon>Thermodesulfobacteriota</taxon>
        <taxon>Desulfobacteria</taxon>
        <taxon>Desulfobacterales</taxon>
        <taxon>Desulfosalsimonadaceae</taxon>
        <taxon>Desulfosalsimonas</taxon>
    </lineage>
</organism>
<reference evidence="8 9" key="1">
    <citation type="submission" date="2020-07" db="EMBL/GenBank/DDBJ databases">
        <title>Genomic Encyclopedia of Type Strains, Phase IV (KMG-IV): sequencing the most valuable type-strain genomes for metagenomic binning, comparative biology and taxonomic classification.</title>
        <authorList>
            <person name="Goeker M."/>
        </authorList>
    </citation>
    <scope>NUCLEOTIDE SEQUENCE [LARGE SCALE GENOMIC DNA]</scope>
    <source>
        <strain evidence="8 9">DSM 17721</strain>
    </source>
</reference>
<evidence type="ECO:0000259" key="4">
    <source>
        <dbReference type="Pfam" id="PF25893"/>
    </source>
</evidence>
<dbReference type="EMBL" id="JACDUS010000005">
    <property type="protein sequence ID" value="MBA2881894.1"/>
    <property type="molecule type" value="Genomic_DNA"/>
</dbReference>
<dbReference type="GO" id="GO:0016020">
    <property type="term" value="C:membrane"/>
    <property type="evidence" value="ECO:0007669"/>
    <property type="project" value="InterPro"/>
</dbReference>
<dbReference type="InterPro" id="IPR058647">
    <property type="entry name" value="BSH_CzcB-like"/>
</dbReference>
<evidence type="ECO:0000259" key="7">
    <source>
        <dbReference type="Pfam" id="PF25975"/>
    </source>
</evidence>
<gene>
    <name evidence="8" type="ORF">HNR65_002225</name>
</gene>
<dbReference type="GO" id="GO:0046914">
    <property type="term" value="F:transition metal ion binding"/>
    <property type="evidence" value="ECO:0007669"/>
    <property type="project" value="TreeGrafter"/>
</dbReference>
<dbReference type="Pfam" id="PF25893">
    <property type="entry name" value="HH_CzcB"/>
    <property type="match status" value="1"/>
</dbReference>
<dbReference type="Pfam" id="PF25973">
    <property type="entry name" value="BSH_CzcB"/>
    <property type="match status" value="1"/>
</dbReference>
<feature type="region of interest" description="Disordered" evidence="3">
    <location>
        <begin position="44"/>
        <end position="68"/>
    </location>
</feature>
<feature type="domain" description="CzcB-like alpha-helical hairpin" evidence="4">
    <location>
        <begin position="145"/>
        <end position="204"/>
    </location>
</feature>
<sequence>MNHKGKRYYTTPLVAMAVALTIGCAVLVPPGLYAGDARAQAQNAYEHAEDIQPEDGHSENESGEEEGVHMSAAQIEEFGIQTAPAGPGEIHIQTELPGEIVSDPDRMAHVVSRVPGFTREVLKKAGDAVAAGEVLAVIDSRELADVKSEYLTARKRLDLARAGFEREKRLWNQKITSEQEFLDAKTAMAEADIQLYSAKQKLLALGFDAQYVAGLSDQRKESLTRYNITAPTGGIVTDRNLSVGEVVDSQSDVFVVADLSRVWVNLTVYQKDLGAVAKGQPVTIVADKINARAEGRIDYVSPVVDEATRTATARVILDNSDGRWRPGLFVTGKVDMKSTPADIMVPKSAIQAIDEKPVVFVRTGNGFAPAHVEIGKRNTTHVEIAAGIAPNTHIVVTHTFMLKSELKKESIGGHNH</sequence>
<keyword evidence="9" id="KW-1185">Reference proteome</keyword>
<evidence type="ECO:0000313" key="9">
    <source>
        <dbReference type="Proteomes" id="UP000525298"/>
    </source>
</evidence>
<dbReference type="FunFam" id="2.40.30.170:FF:000010">
    <property type="entry name" value="Efflux RND transporter periplasmic adaptor subunit"/>
    <property type="match status" value="1"/>
</dbReference>
<feature type="domain" description="CzcB-like barrel-sandwich hybrid" evidence="6">
    <location>
        <begin position="106"/>
        <end position="258"/>
    </location>
</feature>
<dbReference type="GO" id="GO:0015679">
    <property type="term" value="P:plasma membrane copper ion transport"/>
    <property type="evidence" value="ECO:0007669"/>
    <property type="project" value="TreeGrafter"/>
</dbReference>
<feature type="domain" description="CusB-like beta-barrel" evidence="5">
    <location>
        <begin position="261"/>
        <end position="334"/>
    </location>
</feature>
<feature type="domain" description="CzcB-like C-terminal circularly permuted SH3-like" evidence="7">
    <location>
        <begin position="343"/>
        <end position="403"/>
    </location>
</feature>
<dbReference type="GO" id="GO:0022857">
    <property type="term" value="F:transmembrane transporter activity"/>
    <property type="evidence" value="ECO:0007669"/>
    <property type="project" value="InterPro"/>
</dbReference>
<dbReference type="InterPro" id="IPR006143">
    <property type="entry name" value="RND_pump_MFP"/>
</dbReference>
<dbReference type="Pfam" id="PF25954">
    <property type="entry name" value="Beta-barrel_RND_2"/>
    <property type="match status" value="1"/>
</dbReference>
<dbReference type="InterPro" id="IPR058649">
    <property type="entry name" value="CzcB_C"/>
</dbReference>
<dbReference type="NCBIfam" id="TIGR01730">
    <property type="entry name" value="RND_mfp"/>
    <property type="match status" value="1"/>
</dbReference>
<accession>A0A7W0C9Y7</accession>
<comment type="similarity">
    <text evidence="1">Belongs to the membrane fusion protein (MFP) (TC 8.A.1) family.</text>
</comment>
<dbReference type="GO" id="GO:0060003">
    <property type="term" value="P:copper ion export"/>
    <property type="evidence" value="ECO:0007669"/>
    <property type="project" value="TreeGrafter"/>
</dbReference>
<dbReference type="InterPro" id="IPR058792">
    <property type="entry name" value="Beta-barrel_RND_2"/>
</dbReference>
<evidence type="ECO:0000259" key="6">
    <source>
        <dbReference type="Pfam" id="PF25973"/>
    </source>
</evidence>
<evidence type="ECO:0000256" key="3">
    <source>
        <dbReference type="SAM" id="MobiDB-lite"/>
    </source>
</evidence>
<dbReference type="InterPro" id="IPR051909">
    <property type="entry name" value="MFP_Cation_Efflux"/>
</dbReference>
<dbReference type="SUPFAM" id="SSF111369">
    <property type="entry name" value="HlyD-like secretion proteins"/>
    <property type="match status" value="1"/>
</dbReference>
<evidence type="ECO:0000259" key="5">
    <source>
        <dbReference type="Pfam" id="PF25954"/>
    </source>
</evidence>
<feature type="compositionally biased region" description="Basic and acidic residues" evidence="3">
    <location>
        <begin position="46"/>
        <end position="60"/>
    </location>
</feature>
<name>A0A7W0C9Y7_9BACT</name>
<dbReference type="PANTHER" id="PTHR30097:SF4">
    <property type="entry name" value="SLR6042 PROTEIN"/>
    <property type="match status" value="1"/>
</dbReference>
<dbReference type="InterPro" id="IPR058648">
    <property type="entry name" value="HH_CzcB-like"/>
</dbReference>
<dbReference type="AlphaFoldDB" id="A0A7W0C9Y7"/>
<dbReference type="GO" id="GO:0030288">
    <property type="term" value="C:outer membrane-bounded periplasmic space"/>
    <property type="evidence" value="ECO:0007669"/>
    <property type="project" value="TreeGrafter"/>
</dbReference>
<evidence type="ECO:0000256" key="2">
    <source>
        <dbReference type="ARBA" id="ARBA00022448"/>
    </source>
</evidence>
<dbReference type="PROSITE" id="PS51257">
    <property type="entry name" value="PROKAR_LIPOPROTEIN"/>
    <property type="match status" value="1"/>
</dbReference>
<dbReference type="RefSeq" id="WP_181551537.1">
    <property type="nucleotide sequence ID" value="NZ_JACDUS010000005.1"/>
</dbReference>
<proteinExistence type="inferred from homology"/>
<evidence type="ECO:0000256" key="1">
    <source>
        <dbReference type="ARBA" id="ARBA00009477"/>
    </source>
</evidence>
<evidence type="ECO:0000313" key="8">
    <source>
        <dbReference type="EMBL" id="MBA2881894.1"/>
    </source>
</evidence>
<dbReference type="Gene3D" id="2.40.30.170">
    <property type="match status" value="1"/>
</dbReference>
<dbReference type="Pfam" id="PF25975">
    <property type="entry name" value="CzcB_C"/>
    <property type="match status" value="1"/>
</dbReference>
<keyword evidence="2" id="KW-0813">Transport</keyword>
<comment type="caution">
    <text evidence="8">The sequence shown here is derived from an EMBL/GenBank/DDBJ whole genome shotgun (WGS) entry which is preliminary data.</text>
</comment>
<dbReference type="Proteomes" id="UP000525298">
    <property type="component" value="Unassembled WGS sequence"/>
</dbReference>
<protein>
    <submittedName>
        <fullName evidence="8">Cobalt-zinc-cadmium efflux system membrane fusion protein</fullName>
    </submittedName>
</protein>
<dbReference type="Gene3D" id="2.40.420.20">
    <property type="match status" value="1"/>
</dbReference>
<dbReference type="Gene3D" id="1.10.287.470">
    <property type="entry name" value="Helix hairpin bin"/>
    <property type="match status" value="1"/>
</dbReference>
<dbReference type="PANTHER" id="PTHR30097">
    <property type="entry name" value="CATION EFFLUX SYSTEM PROTEIN CUSB"/>
    <property type="match status" value="1"/>
</dbReference>